<sequence length="203" mass="22410">MAEETKSKAADVLLAPTLNMVRSPSAGRNHETYGEDPFLLGILSACFVNGCQDRGIAATPKHFVANEAENRRTTLDVQVSEKALREIYLEPFRLVMKHSTPLCFMTSYNSVQGEFVRQSKRLIQDVLRGEWGFTGLVISDWGGTYSTIAPIKAGLDLAMPGKRRHRQDKLLRAVQSGGVSEKLVDASVIRIPRVAFEAGEMGE</sequence>
<dbReference type="Proteomes" id="UP000443090">
    <property type="component" value="Unassembled WGS sequence"/>
</dbReference>
<dbReference type="OrthoDB" id="3472238at2759"/>
<dbReference type="InterPro" id="IPR019800">
    <property type="entry name" value="Glyco_hydro_3_AS"/>
</dbReference>
<dbReference type="PANTHER" id="PTHR42715:SF10">
    <property type="entry name" value="BETA-GLUCOSIDASE"/>
    <property type="match status" value="1"/>
</dbReference>
<keyword evidence="5" id="KW-0378">Hydrolase</keyword>
<comment type="pathway">
    <text evidence="2">Glycan metabolism; cellulose degradation.</text>
</comment>
<dbReference type="EMBL" id="QGMI01000212">
    <property type="protein sequence ID" value="TVY44971.1"/>
    <property type="molecule type" value="Genomic_DNA"/>
</dbReference>
<dbReference type="GO" id="GO:0008422">
    <property type="term" value="F:beta-glucosidase activity"/>
    <property type="evidence" value="ECO:0007669"/>
    <property type="project" value="UniProtKB-EC"/>
</dbReference>
<dbReference type="UniPathway" id="UPA00696"/>
<name>A0A8H8UI93_9HELO</name>
<dbReference type="InterPro" id="IPR050288">
    <property type="entry name" value="Cellulose_deg_GH3"/>
</dbReference>
<evidence type="ECO:0000256" key="5">
    <source>
        <dbReference type="ARBA" id="ARBA00022801"/>
    </source>
</evidence>
<dbReference type="InterPro" id="IPR001764">
    <property type="entry name" value="Glyco_hydro_3_N"/>
</dbReference>
<accession>A0A8H8UI93</accession>
<comment type="catalytic activity">
    <reaction evidence="1">
        <text>Hydrolysis of terminal, non-reducing beta-D-glucosyl residues with release of beta-D-glucose.</text>
        <dbReference type="EC" id="3.2.1.21"/>
    </reaction>
</comment>
<evidence type="ECO:0000256" key="2">
    <source>
        <dbReference type="ARBA" id="ARBA00004987"/>
    </source>
</evidence>
<evidence type="ECO:0000313" key="11">
    <source>
        <dbReference type="Proteomes" id="UP000443090"/>
    </source>
</evidence>
<dbReference type="EC" id="3.2.1.21" evidence="4"/>
<evidence type="ECO:0000256" key="7">
    <source>
        <dbReference type="ARBA" id="ARBA00023277"/>
    </source>
</evidence>
<dbReference type="AlphaFoldDB" id="A0A8H8UI93"/>
<keyword evidence="11" id="KW-1185">Reference proteome</keyword>
<dbReference type="GO" id="GO:0030245">
    <property type="term" value="P:cellulose catabolic process"/>
    <property type="evidence" value="ECO:0007669"/>
    <property type="project" value="UniProtKB-UniPathway"/>
</dbReference>
<reference evidence="10 11" key="1">
    <citation type="submission" date="2018-05" db="EMBL/GenBank/DDBJ databases">
        <title>Genome sequencing and assembly of the regulated plant pathogen Lachnellula willkommii and related sister species for the development of diagnostic species identification markers.</title>
        <authorList>
            <person name="Giroux E."/>
            <person name="Bilodeau G."/>
        </authorList>
    </citation>
    <scope>NUCLEOTIDE SEQUENCE [LARGE SCALE GENOMIC DNA]</scope>
    <source>
        <strain evidence="10 11">CBS 160.35</strain>
    </source>
</reference>
<dbReference type="PRINTS" id="PR00133">
    <property type="entry name" value="GLHYDRLASE3"/>
</dbReference>
<dbReference type="Pfam" id="PF00933">
    <property type="entry name" value="Glyco_hydro_3"/>
    <property type="match status" value="1"/>
</dbReference>
<dbReference type="Gene3D" id="3.20.20.300">
    <property type="entry name" value="Glycoside hydrolase, family 3, N-terminal domain"/>
    <property type="match status" value="1"/>
</dbReference>
<gene>
    <name evidence="10" type="primary">bglB_1</name>
    <name evidence="10" type="ORF">LOCC1_G004277</name>
</gene>
<proteinExistence type="inferred from homology"/>
<organism evidence="10 11">
    <name type="scientific">Lachnellula occidentalis</name>
    <dbReference type="NCBI Taxonomy" id="215460"/>
    <lineage>
        <taxon>Eukaryota</taxon>
        <taxon>Fungi</taxon>
        <taxon>Dikarya</taxon>
        <taxon>Ascomycota</taxon>
        <taxon>Pezizomycotina</taxon>
        <taxon>Leotiomycetes</taxon>
        <taxon>Helotiales</taxon>
        <taxon>Lachnaceae</taxon>
        <taxon>Lachnellula</taxon>
    </lineage>
</organism>
<protein>
    <recommendedName>
        <fullName evidence="4">beta-glucosidase</fullName>
        <ecNumber evidence="4">3.2.1.21</ecNumber>
    </recommendedName>
</protein>
<keyword evidence="8" id="KW-0326">Glycosidase</keyword>
<dbReference type="PROSITE" id="PS00775">
    <property type="entry name" value="GLYCOSYL_HYDROL_F3"/>
    <property type="match status" value="1"/>
</dbReference>
<dbReference type="PANTHER" id="PTHR42715">
    <property type="entry name" value="BETA-GLUCOSIDASE"/>
    <property type="match status" value="1"/>
</dbReference>
<keyword evidence="7" id="KW-0119">Carbohydrate metabolism</keyword>
<evidence type="ECO:0000256" key="6">
    <source>
        <dbReference type="ARBA" id="ARBA00023180"/>
    </source>
</evidence>
<dbReference type="InterPro" id="IPR036962">
    <property type="entry name" value="Glyco_hydro_3_N_sf"/>
</dbReference>
<dbReference type="SUPFAM" id="SSF51445">
    <property type="entry name" value="(Trans)glycosidases"/>
    <property type="match status" value="1"/>
</dbReference>
<evidence type="ECO:0000256" key="8">
    <source>
        <dbReference type="ARBA" id="ARBA00023295"/>
    </source>
</evidence>
<comment type="similarity">
    <text evidence="3">Belongs to the glycosyl hydrolase 3 family.</text>
</comment>
<dbReference type="InterPro" id="IPR017853">
    <property type="entry name" value="GH"/>
</dbReference>
<evidence type="ECO:0000256" key="4">
    <source>
        <dbReference type="ARBA" id="ARBA00012744"/>
    </source>
</evidence>
<evidence type="ECO:0000259" key="9">
    <source>
        <dbReference type="Pfam" id="PF00933"/>
    </source>
</evidence>
<keyword evidence="6" id="KW-0325">Glycoprotein</keyword>
<comment type="caution">
    <text evidence="10">The sequence shown here is derived from an EMBL/GenBank/DDBJ whole genome shotgun (WGS) entry which is preliminary data.</text>
</comment>
<evidence type="ECO:0000313" key="10">
    <source>
        <dbReference type="EMBL" id="TVY44971.1"/>
    </source>
</evidence>
<evidence type="ECO:0000256" key="3">
    <source>
        <dbReference type="ARBA" id="ARBA00005336"/>
    </source>
</evidence>
<evidence type="ECO:0000256" key="1">
    <source>
        <dbReference type="ARBA" id="ARBA00000448"/>
    </source>
</evidence>
<feature type="domain" description="Glycoside hydrolase family 3 N-terminal" evidence="9">
    <location>
        <begin position="1"/>
        <end position="194"/>
    </location>
</feature>